<keyword evidence="5" id="KW-1185">Reference proteome</keyword>
<dbReference type="SUPFAM" id="SSF47473">
    <property type="entry name" value="EF-hand"/>
    <property type="match status" value="1"/>
</dbReference>
<feature type="domain" description="EF-hand" evidence="3">
    <location>
        <begin position="105"/>
        <end position="140"/>
    </location>
</feature>
<evidence type="ECO:0000313" key="4">
    <source>
        <dbReference type="EMBL" id="KAK7480863.1"/>
    </source>
</evidence>
<reference evidence="4 5" key="1">
    <citation type="journal article" date="2023" name="Sci. Data">
        <title>Genome assembly of the Korean intertidal mud-creeper Batillaria attramentaria.</title>
        <authorList>
            <person name="Patra A.K."/>
            <person name="Ho P.T."/>
            <person name="Jun S."/>
            <person name="Lee S.J."/>
            <person name="Kim Y."/>
            <person name="Won Y.J."/>
        </authorList>
    </citation>
    <scope>NUCLEOTIDE SEQUENCE [LARGE SCALE GENOMIC DNA]</scope>
    <source>
        <strain evidence="4">Wonlab-2016</strain>
    </source>
</reference>
<accession>A0ABD0K1N3</accession>
<comment type="caution">
    <text evidence="4">The sequence shown here is derived from an EMBL/GenBank/DDBJ whole genome shotgun (WGS) entry which is preliminary data.</text>
</comment>
<dbReference type="InterPro" id="IPR050230">
    <property type="entry name" value="CALM/Myosin/TropC-like"/>
</dbReference>
<dbReference type="PANTHER" id="PTHR23048">
    <property type="entry name" value="MYOSIN LIGHT CHAIN 1, 3"/>
    <property type="match status" value="1"/>
</dbReference>
<dbReference type="FunFam" id="1.10.238.10:FF:000178">
    <property type="entry name" value="Calmodulin-2 A"/>
    <property type="match status" value="1"/>
</dbReference>
<dbReference type="PRINTS" id="PR01697">
    <property type="entry name" value="PARVALBUMIN"/>
</dbReference>
<sequence length="177" mass="20033">MPGDQPVFFPPGAALTSGKMTTKTPVPVSEEHLKEIKESFKCIDKNGDGRISVTELMRAQQALGMNPTRKEVQRMIKEVDNDKSGFIELNEYIVLMSERVGALEYERDMMKSAFTHFDKDGSGKLSRDELQGFLTSNYGEPLTREEFDDVMNDMDLDGDGQIDLEEFCTMLCQKQET</sequence>
<dbReference type="PROSITE" id="PS00018">
    <property type="entry name" value="EF_HAND_1"/>
    <property type="match status" value="4"/>
</dbReference>
<name>A0ABD0K1N3_9CAEN</name>
<evidence type="ECO:0000256" key="2">
    <source>
        <dbReference type="ARBA" id="ARBA00022837"/>
    </source>
</evidence>
<feature type="domain" description="EF-hand" evidence="3">
    <location>
        <begin position="142"/>
        <end position="177"/>
    </location>
</feature>
<evidence type="ECO:0000313" key="5">
    <source>
        <dbReference type="Proteomes" id="UP001519460"/>
    </source>
</evidence>
<dbReference type="Pfam" id="PF13499">
    <property type="entry name" value="EF-hand_7"/>
    <property type="match status" value="2"/>
</dbReference>
<keyword evidence="2" id="KW-0106">Calcium</keyword>
<dbReference type="EMBL" id="JACVVK020000272">
    <property type="protein sequence ID" value="KAK7480863.1"/>
    <property type="molecule type" value="Genomic_DNA"/>
</dbReference>
<organism evidence="4 5">
    <name type="scientific">Batillaria attramentaria</name>
    <dbReference type="NCBI Taxonomy" id="370345"/>
    <lineage>
        <taxon>Eukaryota</taxon>
        <taxon>Metazoa</taxon>
        <taxon>Spiralia</taxon>
        <taxon>Lophotrochozoa</taxon>
        <taxon>Mollusca</taxon>
        <taxon>Gastropoda</taxon>
        <taxon>Caenogastropoda</taxon>
        <taxon>Sorbeoconcha</taxon>
        <taxon>Cerithioidea</taxon>
        <taxon>Batillariidae</taxon>
        <taxon>Batillaria</taxon>
    </lineage>
</organism>
<dbReference type="PROSITE" id="PS50222">
    <property type="entry name" value="EF_HAND_2"/>
    <property type="match status" value="4"/>
</dbReference>
<dbReference type="InterPro" id="IPR011992">
    <property type="entry name" value="EF-hand-dom_pair"/>
</dbReference>
<keyword evidence="1" id="KW-0677">Repeat</keyword>
<protein>
    <recommendedName>
        <fullName evidence="3">EF-hand domain-containing protein</fullName>
    </recommendedName>
</protein>
<dbReference type="InterPro" id="IPR018247">
    <property type="entry name" value="EF_Hand_1_Ca_BS"/>
</dbReference>
<dbReference type="SMART" id="SM00054">
    <property type="entry name" value="EFh"/>
    <property type="match status" value="4"/>
</dbReference>
<dbReference type="GO" id="GO:0043226">
    <property type="term" value="C:organelle"/>
    <property type="evidence" value="ECO:0007669"/>
    <property type="project" value="UniProtKB-ARBA"/>
</dbReference>
<dbReference type="AlphaFoldDB" id="A0ABD0K1N3"/>
<feature type="domain" description="EF-hand" evidence="3">
    <location>
        <begin position="67"/>
        <end position="102"/>
    </location>
</feature>
<dbReference type="Gene3D" id="1.10.238.10">
    <property type="entry name" value="EF-hand"/>
    <property type="match status" value="2"/>
</dbReference>
<evidence type="ECO:0000259" key="3">
    <source>
        <dbReference type="PROSITE" id="PS50222"/>
    </source>
</evidence>
<evidence type="ECO:0000256" key="1">
    <source>
        <dbReference type="ARBA" id="ARBA00022737"/>
    </source>
</evidence>
<dbReference type="PANTHER" id="PTHR23048:SF0">
    <property type="entry name" value="CALMODULIN LIKE 3"/>
    <property type="match status" value="1"/>
</dbReference>
<gene>
    <name evidence="4" type="ORF">BaRGS_00027864</name>
</gene>
<proteinExistence type="predicted"/>
<dbReference type="InterPro" id="IPR002048">
    <property type="entry name" value="EF_hand_dom"/>
</dbReference>
<dbReference type="CDD" id="cd00051">
    <property type="entry name" value="EFh"/>
    <property type="match status" value="2"/>
</dbReference>
<feature type="domain" description="EF-hand" evidence="3">
    <location>
        <begin position="31"/>
        <end position="66"/>
    </location>
</feature>
<dbReference type="Proteomes" id="UP001519460">
    <property type="component" value="Unassembled WGS sequence"/>
</dbReference>